<dbReference type="InterPro" id="IPR009100">
    <property type="entry name" value="AcylCoA_DH/oxidase_NM_dom_sf"/>
</dbReference>
<dbReference type="GO" id="GO:0071949">
    <property type="term" value="F:FAD binding"/>
    <property type="evidence" value="ECO:0007669"/>
    <property type="project" value="InterPro"/>
</dbReference>
<keyword evidence="1" id="KW-0285">Flavoprotein</keyword>
<feature type="transmembrane region" description="Helical" evidence="3">
    <location>
        <begin position="159"/>
        <end position="180"/>
    </location>
</feature>
<keyword evidence="3" id="KW-0812">Transmembrane</keyword>
<feature type="domain" description="Acyl-CoA oxidase/dehydrogenase middle" evidence="4">
    <location>
        <begin position="425"/>
        <end position="536"/>
    </location>
</feature>
<proteinExistence type="predicted"/>
<feature type="transmembrane region" description="Helical" evidence="3">
    <location>
        <begin position="75"/>
        <end position="95"/>
    </location>
</feature>
<feature type="transmembrane region" description="Helical" evidence="3">
    <location>
        <begin position="17"/>
        <end position="36"/>
    </location>
</feature>
<comment type="caution">
    <text evidence="6">The sequence shown here is derived from an EMBL/GenBank/DDBJ whole genome shotgun (WGS) entry which is preliminary data.</text>
</comment>
<dbReference type="Proteomes" id="UP001153069">
    <property type="component" value="Unassembled WGS sequence"/>
</dbReference>
<dbReference type="InterPro" id="IPR006091">
    <property type="entry name" value="Acyl-CoA_Oxase/DH_mid-dom"/>
</dbReference>
<feature type="region of interest" description="Disordered" evidence="2">
    <location>
        <begin position="259"/>
        <end position="278"/>
    </location>
</feature>
<feature type="transmembrane region" description="Helical" evidence="3">
    <location>
        <begin position="101"/>
        <end position="120"/>
    </location>
</feature>
<feature type="compositionally biased region" description="Basic and acidic residues" evidence="2">
    <location>
        <begin position="259"/>
        <end position="276"/>
    </location>
</feature>
<evidence type="ECO:0000313" key="7">
    <source>
        <dbReference type="Proteomes" id="UP001153069"/>
    </source>
</evidence>
<dbReference type="EMBL" id="CAICTM010000499">
    <property type="protein sequence ID" value="CAB9511735.1"/>
    <property type="molecule type" value="Genomic_DNA"/>
</dbReference>
<evidence type="ECO:0000256" key="2">
    <source>
        <dbReference type="SAM" id="MobiDB-lite"/>
    </source>
</evidence>
<gene>
    <name evidence="6" type="ORF">SEMRO_500_G155290.1</name>
</gene>
<evidence type="ECO:0000256" key="3">
    <source>
        <dbReference type="SAM" id="Phobius"/>
    </source>
</evidence>
<dbReference type="InterPro" id="IPR036250">
    <property type="entry name" value="AcylCo_DH-like_C"/>
</dbReference>
<dbReference type="GO" id="GO:0003997">
    <property type="term" value="F:acyl-CoA oxidase activity"/>
    <property type="evidence" value="ECO:0007669"/>
    <property type="project" value="InterPro"/>
</dbReference>
<keyword evidence="3" id="KW-1133">Transmembrane helix</keyword>
<dbReference type="OrthoDB" id="54920at2759"/>
<dbReference type="Pfam" id="PF22924">
    <property type="entry name" value="ACOX_C_alpha1"/>
    <property type="match status" value="1"/>
</dbReference>
<sequence length="932" mass="105001">MKPNNTTNKESVKIDELWLITAVCFVVCTTFWLGASSQLQDFWSTIQNAFVVLAVCYTVERAVVVSLPCLQRPRVTLHFGFGIVQNIIYVATFLASPSTFAEIWTSVYFGYYLWTWIVLVAHHQEFFTIFRIFFTVHHTVSFFITGTWILVAAHCDCPYNLYLLRGIVLWLAADIWGYILNFTRSIYPGIPVRTIRRLQLMIFFIDRIQKSSAYIQAIAITGGNMNALDWTVFGTGFFNDILDASFQIHSLYSYYRKEQDHTEPEKTNNSDIESGRTTRAPNSSIIAALGNDSQTTTTGKFPKPFVSSPPELKDLLLLPEFDKTTQWELLPKDFQRLTQERLKLVAQTGAFQISRGPGMGSGNTTEPEAFMRLLDAFHWAGLFDLSLFDVVGVHAIGGNVVFIHGDDSQLAENRAKIDQIEDVYCFGATELAHGSNLKQIQTIAEFDDKTNEVVLITPSSTACKYWIGNSTFVADYVVVLSRLVVKGEEQGIGWLRVPLWKNKDKTERFPGIHVRDTGAKAGCNGIGNGCITFDHVRLPRSALLSRFCQVDENGDFQSALSSSDLFLRSIQTFVLERIGVATAAIGCAKSAIHVALSYAAVRHQFGPDGDEVPLISYPMHQRRLISHAVRLFVGKATVDRIGRAAQESFHPYEFGADRKKLHADSCLVKAFASWESFAAAQEARELCGGHSFAATSQLGMARNDLDVTLTFAGDNSLLALEVVRHRLKGIKEWPILKKLFGPIRPLNRHISPSDHDDDPVSLMQKCLRLLIFREETMLLTVGKKLMAKQDQGFRAFTEHSFEMREVAGAVYDRMCVETWLEQQMDQGQLYCDIGVLDALQRVQKNEAWFLLRSALSKATHEAVEAIIKKIISSLGRQHECLLDAFCVPHDLVRHWPLGQPDYCQRLHDLTYEVSPLGQIDHCKRLDDLTFEV</sequence>
<dbReference type="GO" id="GO:0033540">
    <property type="term" value="P:fatty acid beta-oxidation using acyl-CoA oxidase"/>
    <property type="evidence" value="ECO:0007669"/>
    <property type="project" value="TreeGrafter"/>
</dbReference>
<keyword evidence="3" id="KW-0472">Membrane</keyword>
<dbReference type="SUPFAM" id="SSF56645">
    <property type="entry name" value="Acyl-CoA dehydrogenase NM domain-like"/>
    <property type="match status" value="1"/>
</dbReference>
<evidence type="ECO:0000313" key="6">
    <source>
        <dbReference type="EMBL" id="CAB9511735.1"/>
    </source>
</evidence>
<dbReference type="AlphaFoldDB" id="A0A9N8HGS2"/>
<feature type="transmembrane region" description="Helical" evidence="3">
    <location>
        <begin position="132"/>
        <end position="153"/>
    </location>
</feature>
<feature type="domain" description="Acyl-CoA oxidase C-alpha1" evidence="5">
    <location>
        <begin position="572"/>
        <end position="725"/>
    </location>
</feature>
<dbReference type="InterPro" id="IPR012258">
    <property type="entry name" value="Acyl-CoA_oxidase"/>
</dbReference>
<dbReference type="SUPFAM" id="SSF47203">
    <property type="entry name" value="Acyl-CoA dehydrogenase C-terminal domain-like"/>
    <property type="match status" value="2"/>
</dbReference>
<dbReference type="PANTHER" id="PTHR10909:SF382">
    <property type="entry name" value="ACYL-COENZYME A OXIDASE"/>
    <property type="match status" value="1"/>
</dbReference>
<dbReference type="GO" id="GO:0005777">
    <property type="term" value="C:peroxisome"/>
    <property type="evidence" value="ECO:0007669"/>
    <property type="project" value="InterPro"/>
</dbReference>
<dbReference type="Pfam" id="PF02770">
    <property type="entry name" value="Acyl-CoA_dh_M"/>
    <property type="match status" value="1"/>
</dbReference>
<feature type="transmembrane region" description="Helical" evidence="3">
    <location>
        <begin position="42"/>
        <end position="63"/>
    </location>
</feature>
<accession>A0A9N8HGS2</accession>
<evidence type="ECO:0000259" key="4">
    <source>
        <dbReference type="Pfam" id="PF02770"/>
    </source>
</evidence>
<dbReference type="Gene3D" id="2.40.110.10">
    <property type="entry name" value="Butyryl-CoA Dehydrogenase, subunit A, domain 2"/>
    <property type="match status" value="1"/>
</dbReference>
<name>A0A9N8HGS2_9STRA</name>
<protein>
    <submittedName>
        <fullName evidence="6">Acyl-coenzyme A oxidase</fullName>
    </submittedName>
</protein>
<dbReference type="GO" id="GO:0055088">
    <property type="term" value="P:lipid homeostasis"/>
    <property type="evidence" value="ECO:0007669"/>
    <property type="project" value="TreeGrafter"/>
</dbReference>
<dbReference type="InterPro" id="IPR046373">
    <property type="entry name" value="Acyl-CoA_Oxase/DH_mid-dom_sf"/>
</dbReference>
<dbReference type="GO" id="GO:0005504">
    <property type="term" value="F:fatty acid binding"/>
    <property type="evidence" value="ECO:0007669"/>
    <property type="project" value="TreeGrafter"/>
</dbReference>
<dbReference type="Gene3D" id="1.20.140.10">
    <property type="entry name" value="Butyryl-CoA Dehydrogenase, subunit A, domain 3"/>
    <property type="match status" value="1"/>
</dbReference>
<dbReference type="InterPro" id="IPR055060">
    <property type="entry name" value="ACOX_C_alpha1"/>
</dbReference>
<reference evidence="6" key="1">
    <citation type="submission" date="2020-06" db="EMBL/GenBank/DDBJ databases">
        <authorList>
            <consortium name="Plant Systems Biology data submission"/>
        </authorList>
    </citation>
    <scope>NUCLEOTIDE SEQUENCE</scope>
    <source>
        <strain evidence="6">D6</strain>
    </source>
</reference>
<organism evidence="6 7">
    <name type="scientific">Seminavis robusta</name>
    <dbReference type="NCBI Taxonomy" id="568900"/>
    <lineage>
        <taxon>Eukaryota</taxon>
        <taxon>Sar</taxon>
        <taxon>Stramenopiles</taxon>
        <taxon>Ochrophyta</taxon>
        <taxon>Bacillariophyta</taxon>
        <taxon>Bacillariophyceae</taxon>
        <taxon>Bacillariophycidae</taxon>
        <taxon>Naviculales</taxon>
        <taxon>Naviculaceae</taxon>
        <taxon>Seminavis</taxon>
    </lineage>
</organism>
<dbReference type="PANTHER" id="PTHR10909">
    <property type="entry name" value="ELECTRON TRANSPORT OXIDOREDUCTASE"/>
    <property type="match status" value="1"/>
</dbReference>
<keyword evidence="7" id="KW-1185">Reference proteome</keyword>
<evidence type="ECO:0000256" key="1">
    <source>
        <dbReference type="ARBA" id="ARBA00022630"/>
    </source>
</evidence>
<evidence type="ECO:0000259" key="5">
    <source>
        <dbReference type="Pfam" id="PF22924"/>
    </source>
</evidence>